<name>A0ABT9BD52_9BACT</name>
<dbReference type="SUPFAM" id="SSF55729">
    <property type="entry name" value="Acyl-CoA N-acyltransferases (Nat)"/>
    <property type="match status" value="1"/>
</dbReference>
<keyword evidence="3" id="KW-1185">Reference proteome</keyword>
<feature type="domain" description="N-acetyltransferase" evidence="1">
    <location>
        <begin position="8"/>
        <end position="157"/>
    </location>
</feature>
<dbReference type="InterPro" id="IPR016181">
    <property type="entry name" value="Acyl_CoA_acyltransferase"/>
</dbReference>
<accession>A0ABT9BD52</accession>
<evidence type="ECO:0000313" key="3">
    <source>
        <dbReference type="Proteomes" id="UP001176429"/>
    </source>
</evidence>
<dbReference type="InterPro" id="IPR000182">
    <property type="entry name" value="GNAT_dom"/>
</dbReference>
<sequence>MKNEFTLTRLTELDGGAKERLLDLWNTEYPEKLSHNREEFEIYLQRLDRAMHLLLVNEPGVIGGWAVAFDREAERWFVIILSEALKGQGWGRKMLDELKQTESVLNGWVIDHDCDRKKDGQPYKSPLEFYEKCGFAVLHDTRLELEKISAVKIKWTDGEQVVTRKPRQ</sequence>
<dbReference type="RefSeq" id="WP_305007534.1">
    <property type="nucleotide sequence ID" value="NZ_JAUQSY010000010.1"/>
</dbReference>
<evidence type="ECO:0000313" key="2">
    <source>
        <dbReference type="EMBL" id="MDO7876179.1"/>
    </source>
</evidence>
<proteinExistence type="predicted"/>
<protein>
    <submittedName>
        <fullName evidence="2">GNAT family N-acetyltransferase</fullName>
    </submittedName>
</protein>
<dbReference type="Proteomes" id="UP001176429">
    <property type="component" value="Unassembled WGS sequence"/>
</dbReference>
<dbReference type="PROSITE" id="PS51186">
    <property type="entry name" value="GNAT"/>
    <property type="match status" value="1"/>
</dbReference>
<dbReference type="EMBL" id="JAUQSY010000010">
    <property type="protein sequence ID" value="MDO7876179.1"/>
    <property type="molecule type" value="Genomic_DNA"/>
</dbReference>
<organism evidence="2 3">
    <name type="scientific">Hymenobacter aranciens</name>
    <dbReference type="NCBI Taxonomy" id="3063996"/>
    <lineage>
        <taxon>Bacteria</taxon>
        <taxon>Pseudomonadati</taxon>
        <taxon>Bacteroidota</taxon>
        <taxon>Cytophagia</taxon>
        <taxon>Cytophagales</taxon>
        <taxon>Hymenobacteraceae</taxon>
        <taxon>Hymenobacter</taxon>
    </lineage>
</organism>
<dbReference type="Gene3D" id="3.40.630.30">
    <property type="match status" value="1"/>
</dbReference>
<reference evidence="2" key="1">
    <citation type="submission" date="2023-07" db="EMBL/GenBank/DDBJ databases">
        <authorList>
            <person name="Kim M.K."/>
        </authorList>
    </citation>
    <scope>NUCLEOTIDE SEQUENCE</scope>
    <source>
        <strain evidence="2">ASUV-10-1</strain>
    </source>
</reference>
<comment type="caution">
    <text evidence="2">The sequence shown here is derived from an EMBL/GenBank/DDBJ whole genome shotgun (WGS) entry which is preliminary data.</text>
</comment>
<evidence type="ECO:0000259" key="1">
    <source>
        <dbReference type="PROSITE" id="PS51186"/>
    </source>
</evidence>
<gene>
    <name evidence="2" type="ORF">Q5H93_15650</name>
</gene>